<accession>A0A0A0JW20</accession>
<dbReference type="Proteomes" id="UP000030013">
    <property type="component" value="Unassembled WGS sequence"/>
</dbReference>
<dbReference type="EMBL" id="AVPL01000018">
    <property type="protein sequence ID" value="KGN41393.1"/>
    <property type="molecule type" value="Genomic_DNA"/>
</dbReference>
<dbReference type="OrthoDB" id="581658at2"/>
<dbReference type="SUPFAM" id="SSF53335">
    <property type="entry name" value="S-adenosyl-L-methionine-dependent methyltransferases"/>
    <property type="match status" value="1"/>
</dbReference>
<dbReference type="STRING" id="1385519.N801_07535"/>
<gene>
    <name evidence="1" type="ORF">N801_07535</name>
</gene>
<dbReference type="Gene3D" id="3.40.50.150">
    <property type="entry name" value="Vaccinia Virus protein VP39"/>
    <property type="match status" value="1"/>
</dbReference>
<reference evidence="1 2" key="1">
    <citation type="submission" date="2013-08" db="EMBL/GenBank/DDBJ databases">
        <title>The genome sequence of Knoellia aerolata.</title>
        <authorList>
            <person name="Zhu W."/>
            <person name="Wang G."/>
        </authorList>
    </citation>
    <scope>NUCLEOTIDE SEQUENCE [LARGE SCALE GENOMIC DNA]</scope>
    <source>
        <strain evidence="1 2">DSM 18566</strain>
    </source>
</reference>
<dbReference type="InterPro" id="IPR029063">
    <property type="entry name" value="SAM-dependent_MTases_sf"/>
</dbReference>
<evidence type="ECO:0008006" key="3">
    <source>
        <dbReference type="Google" id="ProtNLM"/>
    </source>
</evidence>
<name>A0A0A0JW20_9MICO</name>
<keyword evidence="2" id="KW-1185">Reference proteome</keyword>
<dbReference type="eggNOG" id="COG4122">
    <property type="taxonomic scope" value="Bacteria"/>
</dbReference>
<protein>
    <recommendedName>
        <fullName evidence="3">O-methyltransferase</fullName>
    </recommendedName>
</protein>
<evidence type="ECO:0000313" key="2">
    <source>
        <dbReference type="Proteomes" id="UP000030013"/>
    </source>
</evidence>
<evidence type="ECO:0000313" key="1">
    <source>
        <dbReference type="EMBL" id="KGN41393.1"/>
    </source>
</evidence>
<dbReference type="RefSeq" id="WP_156996645.1">
    <property type="nucleotide sequence ID" value="NZ_AVPL01000018.1"/>
</dbReference>
<organism evidence="1 2">
    <name type="scientific">Knoellia aerolata DSM 18566</name>
    <dbReference type="NCBI Taxonomy" id="1385519"/>
    <lineage>
        <taxon>Bacteria</taxon>
        <taxon>Bacillati</taxon>
        <taxon>Actinomycetota</taxon>
        <taxon>Actinomycetes</taxon>
        <taxon>Micrococcales</taxon>
        <taxon>Intrasporangiaceae</taxon>
        <taxon>Knoellia</taxon>
    </lineage>
</organism>
<proteinExistence type="predicted"/>
<sequence length="238" mass="26268">MTSPPLVADRLTAITTVIADPPRVHDSAPSGVWGTSTDCYQFIARNLPDGARTLETGLGISTVLLGLWSARHTCVVGSAAQVDALKAYLLDHGQSHLDIGFEVGTSDQVLPSLVVDPIDLYLIDGGHGFPIPVVDWYYGSQFLRAGGLVIVDDIQLPSVHDYLIRYLNADPRWTRVGGDHKWLAFRKEGDFTLQEEWTGQDFLGPRRQPASTRLKSSVHRRIERLRQGWNNGPANTTK</sequence>
<comment type="caution">
    <text evidence="1">The sequence shown here is derived from an EMBL/GenBank/DDBJ whole genome shotgun (WGS) entry which is preliminary data.</text>
</comment>
<dbReference type="AlphaFoldDB" id="A0A0A0JW20"/>